<keyword evidence="1" id="KW-0472">Membrane</keyword>
<keyword evidence="1" id="KW-1133">Transmembrane helix</keyword>
<proteinExistence type="predicted"/>
<sequence>MNLGEIVKSAHSGWRYVVLIMLLGAIFNALSGYFGKKPYTEGSRKLNVFTLISAHIQLVLGLAAYFINGWYNVSSAVAMGRYWKMEHISMMIFAIILITVGNARSKKVDSALMKHRTIALYFTLALIIIIVAIFTMVKADPSRTYMGLS</sequence>
<keyword evidence="1" id="KW-0812">Transmembrane</keyword>
<comment type="caution">
    <text evidence="2">The sequence shown here is derived from an EMBL/GenBank/DDBJ whole genome shotgun (WGS) entry which is preliminary data.</text>
</comment>
<feature type="transmembrane region" description="Helical" evidence="1">
    <location>
        <begin position="117"/>
        <end position="137"/>
    </location>
</feature>
<dbReference type="Proteomes" id="UP000295499">
    <property type="component" value="Unassembled WGS sequence"/>
</dbReference>
<evidence type="ECO:0000313" key="3">
    <source>
        <dbReference type="Proteomes" id="UP000295499"/>
    </source>
</evidence>
<dbReference type="EMBL" id="SNWM01000005">
    <property type="protein sequence ID" value="TDO20009.1"/>
    <property type="molecule type" value="Genomic_DNA"/>
</dbReference>
<protein>
    <recommendedName>
        <fullName evidence="4">Cytochrome b561</fullName>
    </recommendedName>
</protein>
<keyword evidence="3" id="KW-1185">Reference proteome</keyword>
<feature type="transmembrane region" description="Helical" evidence="1">
    <location>
        <begin position="46"/>
        <end position="67"/>
    </location>
</feature>
<organism evidence="2 3">
    <name type="scientific">Pedobacter duraquae</name>
    <dbReference type="NCBI Taxonomy" id="425511"/>
    <lineage>
        <taxon>Bacteria</taxon>
        <taxon>Pseudomonadati</taxon>
        <taxon>Bacteroidota</taxon>
        <taxon>Sphingobacteriia</taxon>
        <taxon>Sphingobacteriales</taxon>
        <taxon>Sphingobacteriaceae</taxon>
        <taxon>Pedobacter</taxon>
    </lineage>
</organism>
<feature type="transmembrane region" description="Helical" evidence="1">
    <location>
        <begin position="87"/>
        <end position="105"/>
    </location>
</feature>
<dbReference type="AlphaFoldDB" id="A0A4V3C2Z3"/>
<dbReference type="RefSeq" id="WP_133558237.1">
    <property type="nucleotide sequence ID" value="NZ_SNWM01000005.1"/>
</dbReference>
<name>A0A4V3C2Z3_9SPHI</name>
<dbReference type="OrthoDB" id="329514at2"/>
<accession>A0A4V3C2Z3</accession>
<evidence type="ECO:0000256" key="1">
    <source>
        <dbReference type="SAM" id="Phobius"/>
    </source>
</evidence>
<reference evidence="2 3" key="1">
    <citation type="submission" date="2019-03" db="EMBL/GenBank/DDBJ databases">
        <title>Genomic Encyclopedia of Archaeal and Bacterial Type Strains, Phase II (KMG-II): from individual species to whole genera.</title>
        <authorList>
            <person name="Goeker M."/>
        </authorList>
    </citation>
    <scope>NUCLEOTIDE SEQUENCE [LARGE SCALE GENOMIC DNA]</scope>
    <source>
        <strain evidence="2 3">DSM 19034</strain>
    </source>
</reference>
<feature type="transmembrane region" description="Helical" evidence="1">
    <location>
        <begin position="13"/>
        <end position="34"/>
    </location>
</feature>
<gene>
    <name evidence="2" type="ORF">CLV32_3767</name>
</gene>
<evidence type="ECO:0000313" key="2">
    <source>
        <dbReference type="EMBL" id="TDO20009.1"/>
    </source>
</evidence>
<evidence type="ECO:0008006" key="4">
    <source>
        <dbReference type="Google" id="ProtNLM"/>
    </source>
</evidence>